<evidence type="ECO:0000256" key="2">
    <source>
        <dbReference type="SAM" id="SignalP"/>
    </source>
</evidence>
<accession>A0ABW0HZS7</accession>
<evidence type="ECO:0000256" key="1">
    <source>
        <dbReference type="ARBA" id="ARBA00023157"/>
    </source>
</evidence>
<dbReference type="InterPro" id="IPR036249">
    <property type="entry name" value="Thioredoxin-like_sf"/>
</dbReference>
<dbReference type="RefSeq" id="WP_378137229.1">
    <property type="nucleotide sequence ID" value="NZ_JBHSMI010000030.1"/>
</dbReference>
<dbReference type="InterPro" id="IPR013766">
    <property type="entry name" value="Thioredoxin_domain"/>
</dbReference>
<dbReference type="Proteomes" id="UP001596113">
    <property type="component" value="Unassembled WGS sequence"/>
</dbReference>
<keyword evidence="1" id="KW-1015">Disulfide bond</keyword>
<dbReference type="CDD" id="cd02966">
    <property type="entry name" value="TlpA_like_family"/>
    <property type="match status" value="1"/>
</dbReference>
<comment type="caution">
    <text evidence="4">The sequence shown here is derived from an EMBL/GenBank/DDBJ whole genome shotgun (WGS) entry which is preliminary data.</text>
</comment>
<dbReference type="InterPro" id="IPR050553">
    <property type="entry name" value="Thioredoxin_ResA/DsbE_sf"/>
</dbReference>
<dbReference type="InterPro" id="IPR000866">
    <property type="entry name" value="AhpC/TSA"/>
</dbReference>
<evidence type="ECO:0000313" key="5">
    <source>
        <dbReference type="Proteomes" id="UP001596113"/>
    </source>
</evidence>
<dbReference type="EMBL" id="JBHSMI010000030">
    <property type="protein sequence ID" value="MFC5405707.1"/>
    <property type="molecule type" value="Genomic_DNA"/>
</dbReference>
<dbReference type="Pfam" id="PF00578">
    <property type="entry name" value="AhpC-TSA"/>
    <property type="match status" value="1"/>
</dbReference>
<keyword evidence="2" id="KW-0732">Signal</keyword>
<sequence length="191" mass="21039">MKRNLLILFAVLAVAAAAWIWDSKGSSAGSAAGEIVEGKAIAGIPAAPSPKENRYAPPVSFASLDGSDAKYEVGGKRDKAMIVNFWAAWCGPCEKEAPELLSIYEAHKDKLDLYAVNATKFDKLRDAKVFVREQGFNTFPVLTDPEGTGVDLYKVAYFPVSFIIDRDGVIRHRIEGIIDREQWEQYLADVL</sequence>
<dbReference type="PROSITE" id="PS00194">
    <property type="entry name" value="THIOREDOXIN_1"/>
    <property type="match status" value="1"/>
</dbReference>
<feature type="signal peptide" evidence="2">
    <location>
        <begin position="1"/>
        <end position="20"/>
    </location>
</feature>
<reference evidence="5" key="1">
    <citation type="journal article" date="2019" name="Int. J. Syst. Evol. Microbiol.">
        <title>The Global Catalogue of Microorganisms (GCM) 10K type strain sequencing project: providing services to taxonomists for standard genome sequencing and annotation.</title>
        <authorList>
            <consortium name="The Broad Institute Genomics Platform"/>
            <consortium name="The Broad Institute Genome Sequencing Center for Infectious Disease"/>
            <person name="Wu L."/>
            <person name="Ma J."/>
        </authorList>
    </citation>
    <scope>NUCLEOTIDE SEQUENCE [LARGE SCALE GENOMIC DNA]</scope>
    <source>
        <strain evidence="5">CGMCC 1.18575</strain>
    </source>
</reference>
<keyword evidence="5" id="KW-1185">Reference proteome</keyword>
<dbReference type="PANTHER" id="PTHR42852">
    <property type="entry name" value="THIOL:DISULFIDE INTERCHANGE PROTEIN DSBE"/>
    <property type="match status" value="1"/>
</dbReference>
<feature type="domain" description="Thioredoxin" evidence="3">
    <location>
        <begin position="50"/>
        <end position="191"/>
    </location>
</feature>
<organism evidence="4 5">
    <name type="scientific">Cohnella soli</name>
    <dbReference type="NCBI Taxonomy" id="425005"/>
    <lineage>
        <taxon>Bacteria</taxon>
        <taxon>Bacillati</taxon>
        <taxon>Bacillota</taxon>
        <taxon>Bacilli</taxon>
        <taxon>Bacillales</taxon>
        <taxon>Paenibacillaceae</taxon>
        <taxon>Cohnella</taxon>
    </lineage>
</organism>
<dbReference type="PANTHER" id="PTHR42852:SF13">
    <property type="entry name" value="PROTEIN DIPZ"/>
    <property type="match status" value="1"/>
</dbReference>
<dbReference type="Gene3D" id="3.40.30.10">
    <property type="entry name" value="Glutaredoxin"/>
    <property type="match status" value="1"/>
</dbReference>
<evidence type="ECO:0000259" key="3">
    <source>
        <dbReference type="PROSITE" id="PS51352"/>
    </source>
</evidence>
<protein>
    <submittedName>
        <fullName evidence="4">TlpA family protein disulfide reductase</fullName>
    </submittedName>
</protein>
<proteinExistence type="predicted"/>
<evidence type="ECO:0000313" key="4">
    <source>
        <dbReference type="EMBL" id="MFC5405707.1"/>
    </source>
</evidence>
<gene>
    <name evidence="4" type="ORF">ACFPOF_23425</name>
</gene>
<dbReference type="SUPFAM" id="SSF52833">
    <property type="entry name" value="Thioredoxin-like"/>
    <property type="match status" value="1"/>
</dbReference>
<name>A0ABW0HZS7_9BACL</name>
<feature type="chain" id="PRO_5045220602" evidence="2">
    <location>
        <begin position="21"/>
        <end position="191"/>
    </location>
</feature>
<dbReference type="PROSITE" id="PS51352">
    <property type="entry name" value="THIOREDOXIN_2"/>
    <property type="match status" value="1"/>
</dbReference>
<dbReference type="InterPro" id="IPR017937">
    <property type="entry name" value="Thioredoxin_CS"/>
</dbReference>